<keyword evidence="1" id="KW-0002">3D-structure</keyword>
<name>A0AC62AER7_9BRAS</name>
<organism evidence="1">
    <name type="scientific">Iberis umbellata</name>
    <dbReference type="NCBI Taxonomy" id="226049"/>
    <lineage>
        <taxon>Eukaryota</taxon>
        <taxon>Viridiplantae</taxon>
        <taxon>Streptophyta</taxon>
        <taxon>Embryophyta</taxon>
        <taxon>Tracheophyta</taxon>
        <taxon>Spermatophyta</taxon>
        <taxon>Magnoliopsida</taxon>
        <taxon>eudicotyledons</taxon>
        <taxon>Gunneridae</taxon>
        <taxon>Pentapetalae</taxon>
        <taxon>rosids</taxon>
        <taxon>malvids</taxon>
        <taxon>Brassicales</taxon>
        <taxon>Brassicaceae</taxon>
        <taxon>Iberideae</taxon>
        <taxon>Iberis</taxon>
    </lineage>
</organism>
<dbReference type="PDB" id="9V6Z">
    <property type="method" value="X-ray"/>
    <property type="resolution" value="1.44 A"/>
    <property type="chains" value="A=1-35"/>
</dbReference>
<proteinExistence type="evidence at protein level"/>
<protein>
    <submittedName>
        <fullName evidence="1">Chitin Binding Protein III</fullName>
    </submittedName>
</protein>
<accession>A0AC62AER7</accession>
<sequence length="35" mass="3657">AGPFGPRPSCPSEFVSAHRLSACESWIHSEATNAG</sequence>
<evidence type="ECO:0000313" key="1">
    <source>
        <dbReference type="PDB" id="9V6Z"/>
    </source>
</evidence>
<reference evidence="1" key="1">
    <citation type="submission" date="2025-05" db="PDB data bank">
        <title>Crystal structure of Isoform Chitin Binding Protein from Iberis umbellata L.</title>
        <authorList>
            <person name="Saeed A."/>
            <person name="Betzel C."/>
            <person name="Brognaro H."/>
            <person name="Rajaiah Prabhu P."/>
            <person name="Alves Franca B."/>
            <person name="Mehmood S."/>
            <person name="Khaliq B."/>
            <person name="Ishaq U."/>
            <person name="Akrem A."/>
        </authorList>
    </citation>
    <scope>X-RAY CRYSTALLOGRAPHY (1.44 ANGSTROMS)</scope>
</reference>